<feature type="compositionally biased region" description="Basic and acidic residues" evidence="1">
    <location>
        <begin position="11"/>
        <end position="26"/>
    </location>
</feature>
<feature type="region of interest" description="Disordered" evidence="1">
    <location>
        <begin position="1"/>
        <end position="27"/>
    </location>
</feature>
<gene>
    <name evidence="3" type="ORF">V565_030270</name>
</gene>
<evidence type="ECO:0000313" key="3">
    <source>
        <dbReference type="EMBL" id="KEP53463.1"/>
    </source>
</evidence>
<accession>A0A074S978</accession>
<dbReference type="InterPro" id="IPR000210">
    <property type="entry name" value="BTB/POZ_dom"/>
</dbReference>
<dbReference type="OrthoDB" id="3133420at2759"/>
<proteinExistence type="predicted"/>
<feature type="domain" description="BTB" evidence="2">
    <location>
        <begin position="41"/>
        <end position="110"/>
    </location>
</feature>
<organism evidence="3 4">
    <name type="scientific">Rhizoctonia solani 123E</name>
    <dbReference type="NCBI Taxonomy" id="1423351"/>
    <lineage>
        <taxon>Eukaryota</taxon>
        <taxon>Fungi</taxon>
        <taxon>Dikarya</taxon>
        <taxon>Basidiomycota</taxon>
        <taxon>Agaricomycotina</taxon>
        <taxon>Agaricomycetes</taxon>
        <taxon>Cantharellales</taxon>
        <taxon>Ceratobasidiaceae</taxon>
        <taxon>Rhizoctonia</taxon>
    </lineage>
</organism>
<evidence type="ECO:0000313" key="4">
    <source>
        <dbReference type="Proteomes" id="UP000027456"/>
    </source>
</evidence>
<evidence type="ECO:0000256" key="1">
    <source>
        <dbReference type="SAM" id="MobiDB-lite"/>
    </source>
</evidence>
<protein>
    <submittedName>
        <fullName evidence="3">BTB/POZ domain protein</fullName>
    </submittedName>
</protein>
<dbReference type="EMBL" id="AZST01000059">
    <property type="protein sequence ID" value="KEP53463.1"/>
    <property type="molecule type" value="Genomic_DNA"/>
</dbReference>
<evidence type="ECO:0000259" key="2">
    <source>
        <dbReference type="PROSITE" id="PS50097"/>
    </source>
</evidence>
<dbReference type="InterPro" id="IPR011333">
    <property type="entry name" value="SKP1/BTB/POZ_sf"/>
</dbReference>
<dbReference type="SMART" id="SM00225">
    <property type="entry name" value="BTB"/>
    <property type="match status" value="1"/>
</dbReference>
<dbReference type="CDD" id="cd18186">
    <property type="entry name" value="BTB_POZ_ZBTB_KLHL-like"/>
    <property type="match status" value="1"/>
</dbReference>
<dbReference type="AlphaFoldDB" id="A0A074S978"/>
<dbReference type="SUPFAM" id="SSF54695">
    <property type="entry name" value="POZ domain"/>
    <property type="match status" value="1"/>
</dbReference>
<dbReference type="Pfam" id="PF00651">
    <property type="entry name" value="BTB"/>
    <property type="match status" value="1"/>
</dbReference>
<keyword evidence="4" id="KW-1185">Reference proteome</keyword>
<dbReference type="HOGENOM" id="CLU_750434_0_0_1"/>
<reference evidence="3 4" key="1">
    <citation type="submission" date="2013-12" db="EMBL/GenBank/DDBJ databases">
        <authorList>
            <person name="Cubeta M."/>
            <person name="Pakala S."/>
            <person name="Fedorova N."/>
            <person name="Thomas E."/>
            <person name="Dean R."/>
            <person name="Jabaji S."/>
            <person name="Neate S."/>
            <person name="Toda T."/>
            <person name="Tavantzis S."/>
            <person name="Vilgalys R."/>
            <person name="Bharathan N."/>
            <person name="Pakala S."/>
            <person name="Losada L.S."/>
            <person name="Zafar N."/>
            <person name="Nierman W."/>
        </authorList>
    </citation>
    <scope>NUCLEOTIDE SEQUENCE [LARGE SCALE GENOMIC DNA]</scope>
    <source>
        <strain evidence="3 4">123E</strain>
    </source>
</reference>
<dbReference type="Proteomes" id="UP000027456">
    <property type="component" value="Unassembled WGS sequence"/>
</dbReference>
<dbReference type="Gene3D" id="3.30.710.10">
    <property type="entry name" value="Potassium Channel Kv1.1, Chain A"/>
    <property type="match status" value="1"/>
</dbReference>
<sequence length="352" mass="39426">MSDQAPNHPSEGSKPESEPQTEHESEFEGFAAGTSHFYEDGNISLDVRGTIFKVHKSILALHSEVFRDMFSLTHVQPADGPDEPIHLDDDPKAFHILLDAIYKGAEFIRKANILQFMDAIKMTHKYQMSGLEACLQDYIMDIMLPCSAVDGAYGAKFHLYDTHPGLDVAVLRFGADALAPWAFYKVGVGLFSKINIGDTSTYGPPPIWFALDPEFAYSFFVLRQIVNDAFENWEKKISNFYTSVCLRMPSGSRSTTSNPKCARQVVKFGSGSPLYISGDQKRVDPVGEMAPRMKNLDTVLADQKDTFHSGWCFKCNTSIKEIASSVISDMYPQLVDCTARMDRMKLRDIPEM</sequence>
<dbReference type="PROSITE" id="PS50097">
    <property type="entry name" value="BTB"/>
    <property type="match status" value="1"/>
</dbReference>
<comment type="caution">
    <text evidence="3">The sequence shown here is derived from an EMBL/GenBank/DDBJ whole genome shotgun (WGS) entry which is preliminary data.</text>
</comment>
<name>A0A074S978_9AGAM</name>